<dbReference type="Gene3D" id="1.10.10.440">
    <property type="entry name" value="FF domain"/>
    <property type="match status" value="1"/>
</dbReference>
<protein>
    <recommendedName>
        <fullName evidence="2">WW domain-containing protein</fullName>
    </recommendedName>
</protein>
<dbReference type="GO" id="GO:0005685">
    <property type="term" value="C:U1 snRNP"/>
    <property type="evidence" value="ECO:0007669"/>
    <property type="project" value="TreeGrafter"/>
</dbReference>
<dbReference type="GO" id="GO:0071004">
    <property type="term" value="C:U2-type prespliceosome"/>
    <property type="evidence" value="ECO:0007669"/>
    <property type="project" value="TreeGrafter"/>
</dbReference>
<dbReference type="Gene3D" id="2.20.70.10">
    <property type="match status" value="2"/>
</dbReference>
<dbReference type="PANTHER" id="PTHR11864">
    <property type="entry name" value="PRE-MRNA-PROCESSING PROTEIN PRP40"/>
    <property type="match status" value="1"/>
</dbReference>
<dbReference type="SUPFAM" id="SSF81698">
    <property type="entry name" value="FF domain"/>
    <property type="match status" value="1"/>
</dbReference>
<feature type="region of interest" description="Disordered" evidence="1">
    <location>
        <begin position="155"/>
        <end position="189"/>
    </location>
</feature>
<dbReference type="GeneID" id="59234848"/>
<sequence length="483" mass="56267">MRWLTWEGALQYHTMARIWTEYTAPDGTKYYYNAKTKRSTEEKPLSFFDTDDVRYNKKARLNITRRPYFVLPLANQWHLVICDNGDKFFHNDETKESVWELKDQQSLNLLREVDKQKLVLLVGIARGYCSPLDSTIYEEVWGELEAATPAMDAEYSSEKVAFDTSNDEEEVKTEMVDEDSMNDDSEDEDALFSRDVLVTGYSSSSEDEEQSEGETAQVSAEDDASDARLIGLHAIDGQPNDYDEQSSLGVKEEFFELLKKYDCDPFSLWPMQLKKVQNDPIFYKITDDALKENIFEEWCQRTVESKSTQALEPGEEEEESENEDELEPTKFHYLAHIVAKSDIKANTISQDIKSQNKSLFKRYKIKRFVKDKKEQDSFVSSLLFFFKKIELAERQSIFENLLRDNERVIVENINGQENKLRRILNDDDFSENKAYFIETQLLKLEKIIGIKGNLQDLADNTKYYVLGIKDKLIALKHYLKSLI</sequence>
<dbReference type="Pfam" id="PF01846">
    <property type="entry name" value="FF"/>
    <property type="match status" value="1"/>
</dbReference>
<feature type="region of interest" description="Disordered" evidence="1">
    <location>
        <begin position="306"/>
        <end position="325"/>
    </location>
</feature>
<dbReference type="InterPro" id="IPR039726">
    <property type="entry name" value="Prp40-like"/>
</dbReference>
<dbReference type="KEGG" id="zmk:HG535_0B02250"/>
<dbReference type="PROSITE" id="PS50020">
    <property type="entry name" value="WW_DOMAIN_2"/>
    <property type="match status" value="2"/>
</dbReference>
<dbReference type="AlphaFoldDB" id="A0A7H9AYF3"/>
<dbReference type="InterPro" id="IPR002713">
    <property type="entry name" value="FF_domain"/>
</dbReference>
<dbReference type="SUPFAM" id="SSF51045">
    <property type="entry name" value="WW domain"/>
    <property type="match status" value="2"/>
</dbReference>
<evidence type="ECO:0000313" key="4">
    <source>
        <dbReference type="Proteomes" id="UP000509704"/>
    </source>
</evidence>
<dbReference type="SMART" id="SM00456">
    <property type="entry name" value="WW"/>
    <property type="match status" value="2"/>
</dbReference>
<dbReference type="InterPro" id="IPR036517">
    <property type="entry name" value="FF_domain_sf"/>
</dbReference>
<dbReference type="GO" id="GO:0045292">
    <property type="term" value="P:mRNA cis splicing, via spliceosome"/>
    <property type="evidence" value="ECO:0007669"/>
    <property type="project" value="InterPro"/>
</dbReference>
<dbReference type="PANTHER" id="PTHR11864:SF30">
    <property type="entry name" value="PRE-MRNA-SPLICING FACTOR URN1"/>
    <property type="match status" value="1"/>
</dbReference>
<evidence type="ECO:0000256" key="1">
    <source>
        <dbReference type="SAM" id="MobiDB-lite"/>
    </source>
</evidence>
<dbReference type="InterPro" id="IPR001202">
    <property type="entry name" value="WW_dom"/>
</dbReference>
<gene>
    <name evidence="3" type="ORF">HG535_0B02250</name>
</gene>
<feature type="domain" description="WW" evidence="2">
    <location>
        <begin position="71"/>
        <end position="104"/>
    </location>
</feature>
<feature type="domain" description="WW" evidence="2">
    <location>
        <begin position="19"/>
        <end position="46"/>
    </location>
</feature>
<accession>A0A7H9AYF3</accession>
<reference evidence="3 4" key="1">
    <citation type="submission" date="2020-07" db="EMBL/GenBank/DDBJ databases">
        <title>The yeast mating-type switching endonuclease HO is a domesticated member of an unorthodox homing genetic element family.</title>
        <authorList>
            <person name="Coughlan A.Y."/>
            <person name="Lombardi L."/>
            <person name="Braun-Galleani S."/>
            <person name="Martos A.R."/>
            <person name="Galeote V."/>
            <person name="Bigey F."/>
            <person name="Dequin S."/>
            <person name="Byrne K.P."/>
            <person name="Wolfe K.H."/>
        </authorList>
    </citation>
    <scope>NUCLEOTIDE SEQUENCE [LARGE SCALE GENOMIC DNA]</scope>
    <source>
        <strain evidence="3 4">NRRL Y-6702</strain>
    </source>
</reference>
<dbReference type="OrthoDB" id="410044at2759"/>
<dbReference type="Proteomes" id="UP000509704">
    <property type="component" value="Chromosome 2"/>
</dbReference>
<dbReference type="InterPro" id="IPR036020">
    <property type="entry name" value="WW_dom_sf"/>
</dbReference>
<keyword evidence="4" id="KW-1185">Reference proteome</keyword>
<feature type="compositionally biased region" description="Acidic residues" evidence="1">
    <location>
        <begin position="313"/>
        <end position="325"/>
    </location>
</feature>
<dbReference type="SMART" id="SM00441">
    <property type="entry name" value="FF"/>
    <property type="match status" value="1"/>
</dbReference>
<proteinExistence type="predicted"/>
<dbReference type="RefSeq" id="XP_037142915.1">
    <property type="nucleotide sequence ID" value="XM_037287020.1"/>
</dbReference>
<organism evidence="3 4">
    <name type="scientific">Zygotorulaspora mrakii</name>
    <name type="common">Zygosaccharomyces mrakii</name>
    <dbReference type="NCBI Taxonomy" id="42260"/>
    <lineage>
        <taxon>Eukaryota</taxon>
        <taxon>Fungi</taxon>
        <taxon>Dikarya</taxon>
        <taxon>Ascomycota</taxon>
        <taxon>Saccharomycotina</taxon>
        <taxon>Saccharomycetes</taxon>
        <taxon>Saccharomycetales</taxon>
        <taxon>Saccharomycetaceae</taxon>
        <taxon>Zygotorulaspora</taxon>
    </lineage>
</organism>
<dbReference type="CDD" id="cd00201">
    <property type="entry name" value="WW"/>
    <property type="match status" value="1"/>
</dbReference>
<feature type="region of interest" description="Disordered" evidence="1">
    <location>
        <begin position="201"/>
        <end position="223"/>
    </location>
</feature>
<dbReference type="GO" id="GO:0003723">
    <property type="term" value="F:RNA binding"/>
    <property type="evidence" value="ECO:0007669"/>
    <property type="project" value="TreeGrafter"/>
</dbReference>
<evidence type="ECO:0000259" key="2">
    <source>
        <dbReference type="PROSITE" id="PS50020"/>
    </source>
</evidence>
<feature type="compositionally biased region" description="Acidic residues" evidence="1">
    <location>
        <begin position="165"/>
        <end position="189"/>
    </location>
</feature>
<name>A0A7H9AYF3_ZYGMR</name>
<dbReference type="EMBL" id="CP058605">
    <property type="protein sequence ID" value="QLG71187.1"/>
    <property type="molecule type" value="Genomic_DNA"/>
</dbReference>
<evidence type="ECO:0000313" key="3">
    <source>
        <dbReference type="EMBL" id="QLG71187.1"/>
    </source>
</evidence>